<name>A0A1S3IBU3_LINAN</name>
<dbReference type="Proteomes" id="UP000085678">
    <property type="component" value="Unplaced"/>
</dbReference>
<organism evidence="1 2">
    <name type="scientific">Lingula anatina</name>
    <name type="common">Brachiopod</name>
    <name type="synonym">Lingula unguis</name>
    <dbReference type="NCBI Taxonomy" id="7574"/>
    <lineage>
        <taxon>Eukaryota</taxon>
        <taxon>Metazoa</taxon>
        <taxon>Spiralia</taxon>
        <taxon>Lophotrochozoa</taxon>
        <taxon>Brachiopoda</taxon>
        <taxon>Linguliformea</taxon>
        <taxon>Lingulata</taxon>
        <taxon>Lingulida</taxon>
        <taxon>Linguloidea</taxon>
        <taxon>Lingulidae</taxon>
        <taxon>Lingula</taxon>
    </lineage>
</organism>
<proteinExistence type="predicted"/>
<keyword evidence="1" id="KW-1185">Reference proteome</keyword>
<dbReference type="InParanoid" id="A0A1S3IBU3"/>
<dbReference type="KEGG" id="lak:106162830"/>
<sequence>MLMNFDFVEHRLIYGLTFENCKQRCASDRQCGAGVYFITGMVCSMGLAGVQSTYTDVGVITIIKSSECNCEMEKHTGMTLYVHGSYPPGVNKWSFPASKPDDCPEACLAEPLCLLTQFNPIDKKCHSYNTWPFIGFGTAEENFYVKSRGC</sequence>
<dbReference type="RefSeq" id="XP_013395712.1">
    <property type="nucleotide sequence ID" value="XM_013540258.1"/>
</dbReference>
<dbReference type="GeneID" id="106162830"/>
<dbReference type="AlphaFoldDB" id="A0A1S3IBU3"/>
<evidence type="ECO:0000313" key="1">
    <source>
        <dbReference type="Proteomes" id="UP000085678"/>
    </source>
</evidence>
<gene>
    <name evidence="2" type="primary">LOC106162830</name>
</gene>
<accession>A0A1S3IBU3</accession>
<protein>
    <submittedName>
        <fullName evidence="2">Uncharacterized protein LOC106162830</fullName>
    </submittedName>
</protein>
<reference evidence="2" key="1">
    <citation type="submission" date="2025-08" db="UniProtKB">
        <authorList>
            <consortium name="RefSeq"/>
        </authorList>
    </citation>
    <scope>IDENTIFICATION</scope>
    <source>
        <tissue evidence="2">Gonads</tissue>
    </source>
</reference>
<evidence type="ECO:0000313" key="2">
    <source>
        <dbReference type="RefSeq" id="XP_013395712.1"/>
    </source>
</evidence>